<evidence type="ECO:0000256" key="1">
    <source>
        <dbReference type="ARBA" id="ARBA00001947"/>
    </source>
</evidence>
<evidence type="ECO:0000256" key="7">
    <source>
        <dbReference type="ARBA" id="ARBA00022801"/>
    </source>
</evidence>
<evidence type="ECO:0000256" key="9">
    <source>
        <dbReference type="ARBA" id="ARBA00023079"/>
    </source>
</evidence>
<dbReference type="PANTHER" id="PTHR31118:SF32">
    <property type="entry name" value="KYNURENINE FORMAMIDASE"/>
    <property type="match status" value="1"/>
</dbReference>
<dbReference type="FunFam" id="3.50.30.50:FF:000001">
    <property type="entry name" value="Kynurenine formamidase"/>
    <property type="match status" value="1"/>
</dbReference>
<name>A0A1I0BDQ5_9BACT</name>
<evidence type="ECO:0000313" key="13">
    <source>
        <dbReference type="Proteomes" id="UP000198697"/>
    </source>
</evidence>
<keyword evidence="7" id="KW-0378">Hydrolase</keyword>
<comment type="function">
    <text evidence="2">Catalyzes the hydrolysis of N-formyl-L-kynurenine to L-kynurenine, the second step in the kynurenine pathway of tryptophan degradation.</text>
</comment>
<gene>
    <name evidence="12" type="ORF">SAMN04487998_1036</name>
</gene>
<evidence type="ECO:0000256" key="8">
    <source>
        <dbReference type="ARBA" id="ARBA00022833"/>
    </source>
</evidence>
<keyword evidence="8" id="KW-0862">Zinc</keyword>
<proteinExistence type="predicted"/>
<reference evidence="13" key="1">
    <citation type="submission" date="2016-10" db="EMBL/GenBank/DDBJ databases">
        <authorList>
            <person name="Varghese N."/>
            <person name="Submissions S."/>
        </authorList>
    </citation>
    <scope>NUCLEOTIDE SEQUENCE [LARGE SCALE GENOMIC DNA]</scope>
    <source>
        <strain evidence="13">DSM 15310</strain>
    </source>
</reference>
<dbReference type="InterPro" id="IPR037175">
    <property type="entry name" value="KFase_sf"/>
</dbReference>
<evidence type="ECO:0000256" key="5">
    <source>
        <dbReference type="ARBA" id="ARBA00014889"/>
    </source>
</evidence>
<dbReference type="EC" id="3.5.1.9" evidence="4"/>
<evidence type="ECO:0000256" key="10">
    <source>
        <dbReference type="ARBA" id="ARBA00048496"/>
    </source>
</evidence>
<dbReference type="EMBL" id="FOHS01000001">
    <property type="protein sequence ID" value="SET04989.1"/>
    <property type="molecule type" value="Genomic_DNA"/>
</dbReference>
<comment type="cofactor">
    <cofactor evidence="1">
        <name>Zn(2+)</name>
        <dbReference type="ChEBI" id="CHEBI:29105"/>
    </cofactor>
</comment>
<accession>A0A1I0BDQ5</accession>
<evidence type="ECO:0000256" key="2">
    <source>
        <dbReference type="ARBA" id="ARBA00002204"/>
    </source>
</evidence>
<dbReference type="Proteomes" id="UP000198697">
    <property type="component" value="Unassembled WGS sequence"/>
</dbReference>
<comment type="pathway">
    <text evidence="11">Amino-acid degradation; L-tryptophan degradation via kynurenine pathway; L-kynurenine from L-tryptophan: step 2/2.</text>
</comment>
<evidence type="ECO:0000256" key="11">
    <source>
        <dbReference type="ARBA" id="ARBA00060547"/>
    </source>
</evidence>
<dbReference type="AlphaFoldDB" id="A0A1I0BDQ5"/>
<keyword evidence="13" id="KW-1185">Reference proteome</keyword>
<dbReference type="GO" id="GO:0019441">
    <property type="term" value="P:L-tryptophan catabolic process to kynurenine"/>
    <property type="evidence" value="ECO:0007669"/>
    <property type="project" value="InterPro"/>
</dbReference>
<dbReference type="RefSeq" id="WP_092769004.1">
    <property type="nucleotide sequence ID" value="NZ_FOHS01000001.1"/>
</dbReference>
<dbReference type="OrthoDB" id="9796085at2"/>
<protein>
    <recommendedName>
        <fullName evidence="5">Kynurenine formamidase</fullName>
        <ecNumber evidence="4">3.5.1.9</ecNumber>
    </recommendedName>
</protein>
<dbReference type="Pfam" id="PF04199">
    <property type="entry name" value="Cyclase"/>
    <property type="match status" value="1"/>
</dbReference>
<comment type="catalytic activity">
    <reaction evidence="10">
        <text>N-formyl-L-kynurenine + H2O = L-kynurenine + formate + H(+)</text>
        <dbReference type="Rhea" id="RHEA:13009"/>
        <dbReference type="ChEBI" id="CHEBI:15377"/>
        <dbReference type="ChEBI" id="CHEBI:15378"/>
        <dbReference type="ChEBI" id="CHEBI:15740"/>
        <dbReference type="ChEBI" id="CHEBI:57959"/>
        <dbReference type="ChEBI" id="CHEBI:58629"/>
        <dbReference type="EC" id="3.5.1.9"/>
    </reaction>
</comment>
<comment type="subunit">
    <text evidence="3">Homodimer.</text>
</comment>
<organism evidence="12 13">
    <name type="scientific">Hymenobacter actinosclerus</name>
    <dbReference type="NCBI Taxonomy" id="82805"/>
    <lineage>
        <taxon>Bacteria</taxon>
        <taxon>Pseudomonadati</taxon>
        <taxon>Bacteroidota</taxon>
        <taxon>Cytophagia</taxon>
        <taxon>Cytophagales</taxon>
        <taxon>Hymenobacteraceae</taxon>
        <taxon>Hymenobacter</taxon>
    </lineage>
</organism>
<evidence type="ECO:0000256" key="6">
    <source>
        <dbReference type="ARBA" id="ARBA00022723"/>
    </source>
</evidence>
<dbReference type="PANTHER" id="PTHR31118">
    <property type="entry name" value="CYCLASE-LIKE PROTEIN 2"/>
    <property type="match status" value="1"/>
</dbReference>
<evidence type="ECO:0000313" key="12">
    <source>
        <dbReference type="EMBL" id="SET04989.1"/>
    </source>
</evidence>
<dbReference type="STRING" id="82805.SAMN04487998_1036"/>
<dbReference type="GO" id="GO:0004061">
    <property type="term" value="F:arylformamidase activity"/>
    <property type="evidence" value="ECO:0007669"/>
    <property type="project" value="UniProtKB-EC"/>
</dbReference>
<evidence type="ECO:0000256" key="3">
    <source>
        <dbReference type="ARBA" id="ARBA00011738"/>
    </source>
</evidence>
<keyword evidence="9" id="KW-0823">Tryptophan catabolism</keyword>
<dbReference type="Gene3D" id="3.50.30.50">
    <property type="entry name" value="Putative cyclase"/>
    <property type="match status" value="1"/>
</dbReference>
<evidence type="ECO:0000256" key="4">
    <source>
        <dbReference type="ARBA" id="ARBA00012930"/>
    </source>
</evidence>
<sequence length="204" mass="21968">MDWLDFTTTITDGMAYWPDNAPVHIKRTLSMADGAAANVSEISMSVHTGTHVDAPLHFLADGTDAAQLDLSKLMGPALLVAVNSEKFISRADVEHLQLKPGSRVLFKTRNSAREWSTEPFNPDFVRVGADAAAWLQEQGVVCVGVDYLSVGDAQAHNILLGAGISVIEGLALQHAEPGEYELLCLPLKIKGVDGAPARVLARRR</sequence>
<dbReference type="GO" id="GO:0046872">
    <property type="term" value="F:metal ion binding"/>
    <property type="evidence" value="ECO:0007669"/>
    <property type="project" value="UniProtKB-KW"/>
</dbReference>
<dbReference type="InterPro" id="IPR007325">
    <property type="entry name" value="KFase/CYL"/>
</dbReference>
<keyword evidence="6" id="KW-0479">Metal-binding</keyword>
<dbReference type="SUPFAM" id="SSF102198">
    <property type="entry name" value="Putative cyclase"/>
    <property type="match status" value="1"/>
</dbReference>